<evidence type="ECO:0000259" key="9">
    <source>
        <dbReference type="SMART" id="SM00534"/>
    </source>
</evidence>
<dbReference type="GO" id="GO:0006298">
    <property type="term" value="P:mismatch repair"/>
    <property type="evidence" value="ECO:0007669"/>
    <property type="project" value="InterPro"/>
</dbReference>
<evidence type="ECO:0000256" key="5">
    <source>
        <dbReference type="SAM" id="Coils"/>
    </source>
</evidence>
<accession>A0AAW1SHX8</accession>
<evidence type="ECO:0000313" key="11">
    <source>
        <dbReference type="Proteomes" id="UP001485043"/>
    </source>
</evidence>
<sequence>MYQGSAGKAGSKQPLQPQELNTHAQLPLSAQKTPARSPSACAGRRCLDTGAPGPAKAAPGLAVGTRVRVFWKDDAAWYQGQIAGFDGSKHCVEYEDGDEEWLTLADEQVESLGPESAGGTKALQPGKRKRGRSQVLLSESDGEPEEAASDSGSDFSMGNCKAPESSDDEEVPLEKESPSTASDVDADASQDDGEVPTAKRHKSKAPSRSKPKCHQPSQPRSSCASEVSDPSSPMELEDDDRNKAAPSTRPGSKAKPSARGILGRAATAGAHPKSGQEVSGLKEAMAADQERFAARAAERFPFLHPDKIRDGSLRRKGDPGFNPRTLHVPKDWFTKAKVSEGQKQWWEFKKQHWDSVMLFKMGKFYELFEMDAHTGCEVLGLSYMRGEQPHCGFPEAMYHQNAERLVRAGLRVVVIEQTETPEQLKARNENRQKAEKKVNVVERTLVAVLTTGTLVDAEMLSGHPDASYLLALTESPVDAPSPGAPMTSAASGPPDARMEAAHPSTSGTAAADTLPAAAPGAAPLEGTGPGAGQARGRGGVLLGACFIDVATSRVLVGQWLDDSARSQLRLHLSSMMPVELVLPAGGLSSATRKLLRGVLNSPRINEHSEDDRFWSPSAALRHLRQGAHFGTEASQWPAVLQGLADNAKASEAALSAFAGSLSYLQEVLLDKTVMKAGRIEALPGTFTPSSSAAAGKSEERSRSEAPVQMLVDGAALDNLEVLENESGRKAGTLLGALDRCVTPGGRRLLRAWLLRPLLHVAEITSRQDAVAALMGPAAQAATEARSAFSGVGDVERSLARLQAAGTGRDADNVVLYEDAAKRRVTALASILHGLQSLQEAMKVLESAAEGTGSQLLQSLVTPGGRFPDLQEPLQQLAAATDWDAACQTGQIVPAQGVDAAFDEAEAEISLAENELKKYLREVQDRFDAGGAITYISLQKESHLLEIPQELAKRVPSSYELMAQRKGFNRYMTSRLRELVTAHKAALEAREAAAGSILQGLVKRFTLQQSLWHAAAGAMAELDVLMAFAEAAQGTGEGPMCRPHILPETAAPVLKAEALRHPAEVGAMQGRPFVPNSITLGGTAPGFVLLTGPNMGGKSTLLRQVCLAAVMAQAGAWVPAASLEMTPVDAVFVRMGARDAILLGQSTFFVELSETAAALNRATSQSLVAMDELGRGTSTSDGATIAAAVLQHLTAVTRCRGLFATHYHSIADVSGTASCHMACAIEPATSNHPEQVTFLYKLAEGACPRSYGVNVARLAGLPESVLQRASNFSADMEKQRMHRLSRPGAATSAFVRNCQLRTQKLLSEFCDTIRKPGHATAWRAPADSQLGALLLSVLRCIFGSVEAWPLCSGSEDFQGQQDKQAVRGSQLDVAPESAATGSGSASGVLLGVRKGSKGHARQRLTAKLTGLIGRIVDVPADVFSVDVPDMYYRGLITKRDYGHKDSFEVKFLEDGTKYWLPSVDCQRWLDQMEARGRSETSQTVGAASDQFAASILAGFTGSNATRSCRHPHLAESTISGSQPRHSTGQGPPMTVMEPDLSNLQQLASAI</sequence>
<keyword evidence="1" id="KW-0547">Nucleotide-binding</keyword>
<dbReference type="SUPFAM" id="SSF52540">
    <property type="entry name" value="P-loop containing nucleoside triphosphate hydrolases"/>
    <property type="match status" value="1"/>
</dbReference>
<dbReference type="Gene3D" id="1.10.1420.10">
    <property type="match status" value="2"/>
</dbReference>
<feature type="region of interest" description="Disordered" evidence="6">
    <location>
        <begin position="479"/>
        <end position="512"/>
    </location>
</feature>
<dbReference type="Gene3D" id="3.40.50.300">
    <property type="entry name" value="P-loop containing nucleotide triphosphate hydrolases"/>
    <property type="match status" value="1"/>
</dbReference>
<dbReference type="SUPFAM" id="SSF63748">
    <property type="entry name" value="Tudor/PWWP/MBT"/>
    <property type="match status" value="1"/>
</dbReference>
<feature type="region of interest" description="Disordered" evidence="6">
    <location>
        <begin position="1"/>
        <end position="59"/>
    </location>
</feature>
<dbReference type="EMBL" id="JALJOV010001578">
    <property type="protein sequence ID" value="KAK9846053.1"/>
    <property type="molecule type" value="Genomic_DNA"/>
</dbReference>
<dbReference type="Proteomes" id="UP001485043">
    <property type="component" value="Unassembled WGS sequence"/>
</dbReference>
<evidence type="ECO:0000256" key="3">
    <source>
        <dbReference type="ARBA" id="ARBA00022840"/>
    </source>
</evidence>
<dbReference type="Pfam" id="PF05192">
    <property type="entry name" value="MutS_III"/>
    <property type="match status" value="1"/>
</dbReference>
<evidence type="ECO:0000256" key="2">
    <source>
        <dbReference type="ARBA" id="ARBA00022763"/>
    </source>
</evidence>
<dbReference type="InterPro" id="IPR036187">
    <property type="entry name" value="DNA_mismatch_repair_MutS_sf"/>
</dbReference>
<dbReference type="Pfam" id="PF05190">
    <property type="entry name" value="MutS_IV"/>
    <property type="match status" value="1"/>
</dbReference>
<dbReference type="SMART" id="SM00534">
    <property type="entry name" value="MUTSac"/>
    <property type="match status" value="1"/>
</dbReference>
<dbReference type="Pfam" id="PF00488">
    <property type="entry name" value="MutS_V"/>
    <property type="match status" value="1"/>
</dbReference>
<feature type="domain" description="Tudor" evidence="7">
    <location>
        <begin position="59"/>
        <end position="115"/>
    </location>
</feature>
<dbReference type="InterPro" id="IPR016151">
    <property type="entry name" value="DNA_mismatch_repair_MutS_N"/>
</dbReference>
<keyword evidence="2" id="KW-0227">DNA damage</keyword>
<feature type="compositionally biased region" description="Acidic residues" evidence="6">
    <location>
        <begin position="184"/>
        <end position="194"/>
    </location>
</feature>
<dbReference type="CDD" id="cd20404">
    <property type="entry name" value="Tudor_Agenet_AtEML-like"/>
    <property type="match status" value="1"/>
</dbReference>
<name>A0AAW1SHX8_9CHLO</name>
<keyword evidence="5" id="KW-0175">Coiled coil</keyword>
<organism evidence="10 11">
    <name type="scientific">Apatococcus fuscideae</name>
    <dbReference type="NCBI Taxonomy" id="2026836"/>
    <lineage>
        <taxon>Eukaryota</taxon>
        <taxon>Viridiplantae</taxon>
        <taxon>Chlorophyta</taxon>
        <taxon>core chlorophytes</taxon>
        <taxon>Trebouxiophyceae</taxon>
        <taxon>Chlorellales</taxon>
        <taxon>Chlorellaceae</taxon>
        <taxon>Apatococcus</taxon>
    </lineage>
</organism>
<reference evidence="10 11" key="1">
    <citation type="journal article" date="2024" name="Nat. Commun.">
        <title>Phylogenomics reveals the evolutionary origins of lichenization in chlorophyte algae.</title>
        <authorList>
            <person name="Puginier C."/>
            <person name="Libourel C."/>
            <person name="Otte J."/>
            <person name="Skaloud P."/>
            <person name="Haon M."/>
            <person name="Grisel S."/>
            <person name="Petersen M."/>
            <person name="Berrin J.G."/>
            <person name="Delaux P.M."/>
            <person name="Dal Grande F."/>
            <person name="Keller J."/>
        </authorList>
    </citation>
    <scope>NUCLEOTIDE SEQUENCE [LARGE SCALE GENOMIC DNA]</scope>
    <source>
        <strain evidence="10 11">SAG 2523</strain>
    </source>
</reference>
<dbReference type="InterPro" id="IPR002999">
    <property type="entry name" value="Tudor"/>
</dbReference>
<dbReference type="FunFam" id="1.10.1420.10:FF:000005">
    <property type="entry name" value="DNA mismatch repair protein"/>
    <property type="match status" value="1"/>
</dbReference>
<keyword evidence="11" id="KW-1185">Reference proteome</keyword>
<dbReference type="SMART" id="SM00533">
    <property type="entry name" value="MUTSd"/>
    <property type="match status" value="1"/>
</dbReference>
<dbReference type="PANTHER" id="PTHR11361:SF150">
    <property type="entry name" value="DNA MISMATCH REPAIR PROTEIN MSH6"/>
    <property type="match status" value="1"/>
</dbReference>
<dbReference type="Pfam" id="PF01624">
    <property type="entry name" value="MutS_I"/>
    <property type="match status" value="1"/>
</dbReference>
<dbReference type="GO" id="GO:0005524">
    <property type="term" value="F:ATP binding"/>
    <property type="evidence" value="ECO:0007669"/>
    <property type="project" value="UniProtKB-KW"/>
</dbReference>
<dbReference type="InterPro" id="IPR045076">
    <property type="entry name" value="MutS"/>
</dbReference>
<evidence type="ECO:0000256" key="4">
    <source>
        <dbReference type="ARBA" id="ARBA00023125"/>
    </source>
</evidence>
<dbReference type="Gene3D" id="2.30.30.140">
    <property type="match status" value="1"/>
</dbReference>
<evidence type="ECO:0000256" key="1">
    <source>
        <dbReference type="ARBA" id="ARBA00022741"/>
    </source>
</evidence>
<evidence type="ECO:0000259" key="7">
    <source>
        <dbReference type="SMART" id="SM00333"/>
    </source>
</evidence>
<feature type="compositionally biased region" description="Basic residues" evidence="6">
    <location>
        <begin position="198"/>
        <end position="213"/>
    </location>
</feature>
<feature type="coiled-coil region" evidence="5">
    <location>
        <begin position="894"/>
        <end position="921"/>
    </location>
</feature>
<feature type="region of interest" description="Disordered" evidence="6">
    <location>
        <begin position="1506"/>
        <end position="1534"/>
    </location>
</feature>
<dbReference type="NCBIfam" id="NF003810">
    <property type="entry name" value="PRK05399.1"/>
    <property type="match status" value="1"/>
</dbReference>
<dbReference type="InterPro" id="IPR000432">
    <property type="entry name" value="DNA_mismatch_repair_MutS_C"/>
</dbReference>
<evidence type="ECO:0000313" key="10">
    <source>
        <dbReference type="EMBL" id="KAK9846053.1"/>
    </source>
</evidence>
<evidence type="ECO:0008006" key="12">
    <source>
        <dbReference type="Google" id="ProtNLM"/>
    </source>
</evidence>
<dbReference type="Gene3D" id="3.40.1170.10">
    <property type="entry name" value="DNA repair protein MutS, domain I"/>
    <property type="match status" value="1"/>
</dbReference>
<feature type="compositionally biased region" description="Polar residues" evidence="6">
    <location>
        <begin position="13"/>
        <end position="36"/>
    </location>
</feature>
<dbReference type="InterPro" id="IPR007696">
    <property type="entry name" value="DNA_mismatch_repair_MutS_core"/>
</dbReference>
<dbReference type="GO" id="GO:0005634">
    <property type="term" value="C:nucleus"/>
    <property type="evidence" value="ECO:0007669"/>
    <property type="project" value="TreeGrafter"/>
</dbReference>
<feature type="compositionally biased region" description="Polar residues" evidence="6">
    <location>
        <begin position="1515"/>
        <end position="1528"/>
    </location>
</feature>
<dbReference type="GO" id="GO:0030983">
    <property type="term" value="F:mismatched DNA binding"/>
    <property type="evidence" value="ECO:0007669"/>
    <property type="project" value="InterPro"/>
</dbReference>
<evidence type="ECO:0000256" key="6">
    <source>
        <dbReference type="SAM" id="MobiDB-lite"/>
    </source>
</evidence>
<dbReference type="InterPro" id="IPR027417">
    <property type="entry name" value="P-loop_NTPase"/>
</dbReference>
<dbReference type="InterPro" id="IPR007695">
    <property type="entry name" value="DNA_mismatch_repair_MutS-lik_N"/>
</dbReference>
<dbReference type="SUPFAM" id="SSF55271">
    <property type="entry name" value="DNA repair protein MutS, domain I"/>
    <property type="match status" value="1"/>
</dbReference>
<comment type="caution">
    <text evidence="10">The sequence shown here is derived from an EMBL/GenBank/DDBJ whole genome shotgun (WGS) entry which is preliminary data.</text>
</comment>
<protein>
    <recommendedName>
        <fullName evidence="12">DNA mismatch repair protein</fullName>
    </recommendedName>
</protein>
<keyword evidence="3" id="KW-0067">ATP-binding</keyword>
<gene>
    <name evidence="10" type="ORF">WJX84_008977</name>
</gene>
<dbReference type="PANTHER" id="PTHR11361">
    <property type="entry name" value="DNA MISMATCH REPAIR PROTEIN MUTS FAMILY MEMBER"/>
    <property type="match status" value="1"/>
</dbReference>
<dbReference type="SUPFAM" id="SSF48334">
    <property type="entry name" value="DNA repair protein MutS, domain III"/>
    <property type="match status" value="1"/>
</dbReference>
<feature type="region of interest" description="Disordered" evidence="6">
    <location>
        <begin position="109"/>
        <end position="259"/>
    </location>
</feature>
<dbReference type="Gene3D" id="3.30.420.110">
    <property type="entry name" value="MutS, connector domain"/>
    <property type="match status" value="1"/>
</dbReference>
<keyword evidence="4" id="KW-0238">DNA-binding</keyword>
<proteinExistence type="predicted"/>
<evidence type="ECO:0000259" key="8">
    <source>
        <dbReference type="SMART" id="SM00533"/>
    </source>
</evidence>
<dbReference type="InterPro" id="IPR007861">
    <property type="entry name" value="DNA_mismatch_repair_MutS_clamp"/>
</dbReference>
<feature type="domain" description="DNA mismatch repair proteins mutS family" evidence="9">
    <location>
        <begin position="1084"/>
        <end position="1273"/>
    </location>
</feature>
<dbReference type="SMART" id="SM00333">
    <property type="entry name" value="TUDOR"/>
    <property type="match status" value="1"/>
</dbReference>
<feature type="compositionally biased region" description="Polar residues" evidence="6">
    <location>
        <begin position="215"/>
        <end position="231"/>
    </location>
</feature>
<feature type="compositionally biased region" description="Low complexity" evidence="6">
    <location>
        <begin position="50"/>
        <end position="59"/>
    </location>
</feature>
<feature type="domain" description="DNA mismatch repair protein MutS core" evidence="8">
    <location>
        <begin position="728"/>
        <end position="1066"/>
    </location>
</feature>
<dbReference type="GO" id="GO:0140664">
    <property type="term" value="F:ATP-dependent DNA damage sensor activity"/>
    <property type="evidence" value="ECO:0007669"/>
    <property type="project" value="InterPro"/>
</dbReference>
<dbReference type="InterPro" id="IPR036678">
    <property type="entry name" value="MutS_con_dom_sf"/>
</dbReference>